<accession>A0A0D7BJE1</accession>
<keyword evidence="3" id="KW-1185">Reference proteome</keyword>
<dbReference type="Proteomes" id="UP000054007">
    <property type="component" value="Unassembled WGS sequence"/>
</dbReference>
<name>A0A0D7BJE1_9AGAR</name>
<keyword evidence="1" id="KW-0812">Transmembrane</keyword>
<evidence type="ECO:0000313" key="3">
    <source>
        <dbReference type="Proteomes" id="UP000054007"/>
    </source>
</evidence>
<sequence>MRPRDATVEEKSASITQFFYMARCVYANGACKLRVSATDPCEPLCDLLLSLSSPSLSSPDLLCFVFLAFAIVCTLYVVFFPFSHLGRLGRFETSGRESCLRFSGLAVFIDSSLSVIKTEYWY</sequence>
<protein>
    <submittedName>
        <fullName evidence="2">Uncharacterized protein</fullName>
    </submittedName>
</protein>
<organism evidence="2 3">
    <name type="scientific">Cylindrobasidium torrendii FP15055 ss-10</name>
    <dbReference type="NCBI Taxonomy" id="1314674"/>
    <lineage>
        <taxon>Eukaryota</taxon>
        <taxon>Fungi</taxon>
        <taxon>Dikarya</taxon>
        <taxon>Basidiomycota</taxon>
        <taxon>Agaricomycotina</taxon>
        <taxon>Agaricomycetes</taxon>
        <taxon>Agaricomycetidae</taxon>
        <taxon>Agaricales</taxon>
        <taxon>Marasmiineae</taxon>
        <taxon>Physalacriaceae</taxon>
        <taxon>Cylindrobasidium</taxon>
    </lineage>
</organism>
<dbReference type="AlphaFoldDB" id="A0A0D7BJE1"/>
<keyword evidence="1" id="KW-0472">Membrane</keyword>
<proteinExistence type="predicted"/>
<keyword evidence="1" id="KW-1133">Transmembrane helix</keyword>
<evidence type="ECO:0000313" key="2">
    <source>
        <dbReference type="EMBL" id="KIY70602.1"/>
    </source>
</evidence>
<dbReference type="EMBL" id="KN880465">
    <property type="protein sequence ID" value="KIY70602.1"/>
    <property type="molecule type" value="Genomic_DNA"/>
</dbReference>
<gene>
    <name evidence="2" type="ORF">CYLTODRAFT_174372</name>
</gene>
<feature type="transmembrane region" description="Helical" evidence="1">
    <location>
        <begin position="61"/>
        <end position="82"/>
    </location>
</feature>
<evidence type="ECO:0000256" key="1">
    <source>
        <dbReference type="SAM" id="Phobius"/>
    </source>
</evidence>
<reference evidence="2 3" key="1">
    <citation type="journal article" date="2015" name="Fungal Genet. Biol.">
        <title>Evolution of novel wood decay mechanisms in Agaricales revealed by the genome sequences of Fistulina hepatica and Cylindrobasidium torrendii.</title>
        <authorList>
            <person name="Floudas D."/>
            <person name="Held B.W."/>
            <person name="Riley R."/>
            <person name="Nagy L.G."/>
            <person name="Koehler G."/>
            <person name="Ransdell A.S."/>
            <person name="Younus H."/>
            <person name="Chow J."/>
            <person name="Chiniquy J."/>
            <person name="Lipzen A."/>
            <person name="Tritt A."/>
            <person name="Sun H."/>
            <person name="Haridas S."/>
            <person name="LaButti K."/>
            <person name="Ohm R.A."/>
            <person name="Kues U."/>
            <person name="Blanchette R.A."/>
            <person name="Grigoriev I.V."/>
            <person name="Minto R.E."/>
            <person name="Hibbett D.S."/>
        </authorList>
    </citation>
    <scope>NUCLEOTIDE SEQUENCE [LARGE SCALE GENOMIC DNA]</scope>
    <source>
        <strain evidence="2 3">FP15055 ss-10</strain>
    </source>
</reference>